<organism evidence="8 9">
    <name type="scientific">Humibacter ginsenosidimutans</name>
    <dbReference type="NCBI Taxonomy" id="2599293"/>
    <lineage>
        <taxon>Bacteria</taxon>
        <taxon>Bacillati</taxon>
        <taxon>Actinomycetota</taxon>
        <taxon>Actinomycetes</taxon>
        <taxon>Micrococcales</taxon>
        <taxon>Microbacteriaceae</taxon>
        <taxon>Humibacter</taxon>
    </lineage>
</organism>
<feature type="transmembrane region" description="Helical" evidence="7">
    <location>
        <begin position="296"/>
        <end position="314"/>
    </location>
</feature>
<dbReference type="CDD" id="cd06579">
    <property type="entry name" value="TM_PBP1_transp_AraH_like"/>
    <property type="match status" value="1"/>
</dbReference>
<feature type="transmembrane region" description="Helical" evidence="7">
    <location>
        <begin position="240"/>
        <end position="260"/>
    </location>
</feature>
<evidence type="ECO:0000256" key="2">
    <source>
        <dbReference type="ARBA" id="ARBA00022475"/>
    </source>
</evidence>
<dbReference type="Pfam" id="PF02653">
    <property type="entry name" value="BPD_transp_2"/>
    <property type="match status" value="1"/>
</dbReference>
<evidence type="ECO:0000256" key="7">
    <source>
        <dbReference type="SAM" id="Phobius"/>
    </source>
</evidence>
<keyword evidence="4 7" id="KW-1133">Transmembrane helix</keyword>
<evidence type="ECO:0000256" key="6">
    <source>
        <dbReference type="SAM" id="MobiDB-lite"/>
    </source>
</evidence>
<evidence type="ECO:0000313" key="9">
    <source>
        <dbReference type="Proteomes" id="UP000320216"/>
    </source>
</evidence>
<proteinExistence type="predicted"/>
<feature type="transmembrane region" description="Helical" evidence="7">
    <location>
        <begin position="272"/>
        <end position="289"/>
    </location>
</feature>
<feature type="transmembrane region" description="Helical" evidence="7">
    <location>
        <begin position="119"/>
        <end position="138"/>
    </location>
</feature>
<gene>
    <name evidence="8" type="ORF">FPZ11_17310</name>
</gene>
<dbReference type="GO" id="GO:0022857">
    <property type="term" value="F:transmembrane transporter activity"/>
    <property type="evidence" value="ECO:0007669"/>
    <property type="project" value="InterPro"/>
</dbReference>
<dbReference type="InterPro" id="IPR001851">
    <property type="entry name" value="ABC_transp_permease"/>
</dbReference>
<dbReference type="AlphaFoldDB" id="A0A5B8M9K0"/>
<evidence type="ECO:0000256" key="5">
    <source>
        <dbReference type="ARBA" id="ARBA00023136"/>
    </source>
</evidence>
<keyword evidence="9" id="KW-1185">Reference proteome</keyword>
<evidence type="ECO:0000256" key="4">
    <source>
        <dbReference type="ARBA" id="ARBA00022989"/>
    </source>
</evidence>
<feature type="region of interest" description="Disordered" evidence="6">
    <location>
        <begin position="348"/>
        <end position="369"/>
    </location>
</feature>
<accession>A0A5B8M9K0</accession>
<evidence type="ECO:0000256" key="1">
    <source>
        <dbReference type="ARBA" id="ARBA00004651"/>
    </source>
</evidence>
<evidence type="ECO:0000256" key="3">
    <source>
        <dbReference type="ARBA" id="ARBA00022692"/>
    </source>
</evidence>
<feature type="transmembrane region" description="Helical" evidence="7">
    <location>
        <begin position="43"/>
        <end position="59"/>
    </location>
</feature>
<keyword evidence="2" id="KW-1003">Cell membrane</keyword>
<dbReference type="KEGG" id="huw:FPZ11_17310"/>
<name>A0A5B8M9K0_9MICO</name>
<feature type="compositionally biased region" description="Pro residues" evidence="6">
    <location>
        <begin position="15"/>
        <end position="24"/>
    </location>
</feature>
<protein>
    <submittedName>
        <fullName evidence="8">ABC transporter permease</fullName>
    </submittedName>
</protein>
<dbReference type="EMBL" id="CP042305">
    <property type="protein sequence ID" value="QDZ16282.1"/>
    <property type="molecule type" value="Genomic_DNA"/>
</dbReference>
<dbReference type="RefSeq" id="WP_146322286.1">
    <property type="nucleotide sequence ID" value="NZ_CP042305.1"/>
</dbReference>
<evidence type="ECO:0000313" key="8">
    <source>
        <dbReference type="EMBL" id="QDZ16282.1"/>
    </source>
</evidence>
<keyword evidence="3 7" id="KW-0812">Transmembrane</keyword>
<keyword evidence="5 7" id="KW-0472">Membrane</keyword>
<feature type="region of interest" description="Disordered" evidence="6">
    <location>
        <begin position="1"/>
        <end position="24"/>
    </location>
</feature>
<feature type="transmembrane region" description="Helical" evidence="7">
    <location>
        <begin position="188"/>
        <end position="210"/>
    </location>
</feature>
<reference evidence="8 9" key="1">
    <citation type="submission" date="2019-07" db="EMBL/GenBank/DDBJ databases">
        <title>Full genome sequence of Humibacter sp. WJ7-1.</title>
        <authorList>
            <person name="Im W.-T."/>
        </authorList>
    </citation>
    <scope>NUCLEOTIDE SEQUENCE [LARGE SCALE GENOMIC DNA]</scope>
    <source>
        <strain evidence="8 9">WJ7-1</strain>
    </source>
</reference>
<dbReference type="PANTHER" id="PTHR32196">
    <property type="entry name" value="ABC TRANSPORTER PERMEASE PROTEIN YPHD-RELATED-RELATED"/>
    <property type="match status" value="1"/>
</dbReference>
<dbReference type="Proteomes" id="UP000320216">
    <property type="component" value="Chromosome"/>
</dbReference>
<sequence length="369" mass="38037">MSAKTDVAAASTAGSPPPAGVVPPVPAEPHKNWMRRLTEVPEFGVVAACILVFVVVTAVKPSFANGDNLQVIGLDLADYGILAIGVTFTILTGGIDLSPGAIVAFASMVSADLNANAHWPVWLCLIVSLGIGLVIGYLHGWFVTRLNVPPFAITLVTLTAAAGGALALTQGQPISGVSPFYSTLVSNGVLGVPVPVIIFVVVALAAWFFLERMYAGRQIYAVGGNVEAARLAGIPVKRRILLTYVVSGGCAGLVAILVIGRIGVGDPSVGNGWELDAIAAAVIGGVSLYGGEGRIVGVVAGALLLMLINNALIVLNVSPFYQQVALGLVLGVAIVADRIRALRRGRPRPRRLPRSVTGAPREPAPSAQS</sequence>
<feature type="transmembrane region" description="Helical" evidence="7">
    <location>
        <begin position="320"/>
        <end position="341"/>
    </location>
</feature>
<feature type="transmembrane region" description="Helical" evidence="7">
    <location>
        <begin position="150"/>
        <end position="168"/>
    </location>
</feature>
<dbReference type="OrthoDB" id="9808136at2"/>
<dbReference type="GO" id="GO:0005886">
    <property type="term" value="C:plasma membrane"/>
    <property type="evidence" value="ECO:0007669"/>
    <property type="project" value="UniProtKB-SubCell"/>
</dbReference>
<feature type="transmembrane region" description="Helical" evidence="7">
    <location>
        <begin position="79"/>
        <end position="107"/>
    </location>
</feature>
<comment type="subcellular location">
    <subcellularLocation>
        <location evidence="1">Cell membrane</location>
        <topology evidence="1">Multi-pass membrane protein</topology>
    </subcellularLocation>
</comment>